<dbReference type="GeneID" id="93378679"/>
<dbReference type="GO" id="GO:0003677">
    <property type="term" value="F:DNA binding"/>
    <property type="evidence" value="ECO:0007669"/>
    <property type="project" value="InterPro"/>
</dbReference>
<dbReference type="InterPro" id="IPR010982">
    <property type="entry name" value="Lambda_DNA-bd_dom_sf"/>
</dbReference>
<dbReference type="Proteomes" id="UP000007137">
    <property type="component" value="Chromosome"/>
</dbReference>
<evidence type="ECO:0000313" key="3">
    <source>
        <dbReference type="Proteomes" id="UP000007137"/>
    </source>
</evidence>
<dbReference type="SUPFAM" id="SSF47413">
    <property type="entry name" value="lambda repressor-like DNA-binding domains"/>
    <property type="match status" value="1"/>
</dbReference>
<sequence>MTEATKATGEQWGRLGRMVRARREELKLSQAEVQEAGGPSDVIQSRIENNDGTKPRPRGSTLRMLDAALRWEPGSAIDILTGGSPTPIGTAGSIRDASDMELLAEVQRRMGGGSFPHRDAYDPKGPPL</sequence>
<evidence type="ECO:0000313" key="2">
    <source>
        <dbReference type="EMBL" id="CAM61812.1"/>
    </source>
</evidence>
<dbReference type="EMBL" id="CU458896">
    <property type="protein sequence ID" value="CAM61812.1"/>
    <property type="molecule type" value="Genomic_DNA"/>
</dbReference>
<name>B1MNB1_MYCA9</name>
<dbReference type="CDD" id="cd00093">
    <property type="entry name" value="HTH_XRE"/>
    <property type="match status" value="1"/>
</dbReference>
<evidence type="ECO:0000256" key="1">
    <source>
        <dbReference type="SAM" id="MobiDB-lite"/>
    </source>
</evidence>
<protein>
    <submittedName>
        <fullName evidence="2">Bacteriophage protein</fullName>
    </submittedName>
</protein>
<dbReference type="KEGG" id="mab:MAB_1727c"/>
<accession>B1MNB1</accession>
<feature type="region of interest" description="Disordered" evidence="1">
    <location>
        <begin position="108"/>
        <end position="128"/>
    </location>
</feature>
<keyword evidence="3" id="KW-1185">Reference proteome</keyword>
<dbReference type="Gene3D" id="1.10.260.40">
    <property type="entry name" value="lambda repressor-like DNA-binding domains"/>
    <property type="match status" value="1"/>
</dbReference>
<gene>
    <name evidence="2" type="ordered locus">MAB_1727c</name>
</gene>
<dbReference type="AlphaFoldDB" id="B1MNB1"/>
<proteinExistence type="predicted"/>
<organism evidence="2 3">
    <name type="scientific">Mycobacteroides abscessus (strain ATCC 19977 / DSM 44196 / CCUG 20993 / CIP 104536 / JCM 13569 / NCTC 13031 / TMC 1543 / L948)</name>
    <name type="common">Mycobacterium abscessus</name>
    <dbReference type="NCBI Taxonomy" id="561007"/>
    <lineage>
        <taxon>Bacteria</taxon>
        <taxon>Bacillati</taxon>
        <taxon>Actinomycetota</taxon>
        <taxon>Actinomycetes</taxon>
        <taxon>Mycobacteriales</taxon>
        <taxon>Mycobacteriaceae</taxon>
        <taxon>Mycobacteroides</taxon>
        <taxon>Mycobacteroides abscessus</taxon>
    </lineage>
</organism>
<dbReference type="InterPro" id="IPR001387">
    <property type="entry name" value="Cro/C1-type_HTH"/>
</dbReference>
<dbReference type="RefSeq" id="WP_012296456.1">
    <property type="nucleotide sequence ID" value="NC_010397.1"/>
</dbReference>
<feature type="region of interest" description="Disordered" evidence="1">
    <location>
        <begin position="29"/>
        <end position="60"/>
    </location>
</feature>
<reference evidence="2 3" key="1">
    <citation type="journal article" date="2009" name="PLoS ONE">
        <title>Non mycobacterial virulence genes in the genome of the emerging pathogen Mycobacterium abscessus.</title>
        <authorList>
            <person name="Ripoll F."/>
            <person name="Pasek S."/>
            <person name="Schenowitz C."/>
            <person name="Dossat C."/>
            <person name="Barbe V."/>
            <person name="Rottman M."/>
            <person name="Macheras E."/>
            <person name="Heym B."/>
            <person name="Herrmann J.L."/>
            <person name="Daffe M."/>
            <person name="Brosch R."/>
            <person name="Risler J.L."/>
            <person name="Gaillard J.L."/>
        </authorList>
    </citation>
    <scope>NUCLEOTIDE SEQUENCE [LARGE SCALE GENOMIC DNA]</scope>
    <source>
        <strain evidence="3">ATCC 19977 / DSM 44196 / CCUG 20993 / CIP 104536 / JCM 13569 / NCTC 13031 / TMC 1543 / L948</strain>
    </source>
</reference>